<evidence type="ECO:0000256" key="9">
    <source>
        <dbReference type="RuleBase" id="RU004016"/>
    </source>
</evidence>
<evidence type="ECO:0000256" key="10">
    <source>
        <dbReference type="SAM" id="SignalP"/>
    </source>
</evidence>
<feature type="domain" description="Peptidase S11 D-alanyl-D-alanine carboxypeptidase A N-terminal" evidence="11">
    <location>
        <begin position="65"/>
        <end position="304"/>
    </location>
</feature>
<protein>
    <submittedName>
        <fullName evidence="12">D-alanyl-D-alanine carboxypeptidase</fullName>
    </submittedName>
</protein>
<dbReference type="Pfam" id="PF00768">
    <property type="entry name" value="Peptidase_S11"/>
    <property type="match status" value="1"/>
</dbReference>
<dbReference type="InterPro" id="IPR018044">
    <property type="entry name" value="Peptidase_S11"/>
</dbReference>
<evidence type="ECO:0000256" key="8">
    <source>
        <dbReference type="PIRSR" id="PIRSR618044-2"/>
    </source>
</evidence>
<sequence>MKYKRGLCILLAGILLTGCSSNTMYNEFEDGQQIIDFISPDSSEIQYADSFAKDLCVVPVNYQNKKDPFMTAKASLIFDVTDHKILYADNVYERLYPASVTKIVTSLIALEECDLNEMVTISHNAANITEWGAKKCGFQEGDQIKLKDLLYSFLIYSGNDAGIAIAEHISGSVEAFAEKMNQKAKELGAVDSHFVNPHGLHDDNHYTTIYDIYLFFEECIKNKTFLDIINTKGFTAHYKGADGKSKTAFFPSTNRYLVGREQAPENVTVIGGKTGTTSKAGSCLTLYSKNSNGHDYISIIFHASTGNELFAQMTRLLEYESK</sequence>
<dbReference type="RefSeq" id="WP_154519773.1">
    <property type="nucleotide sequence ID" value="NZ_VUMT01000017.1"/>
</dbReference>
<keyword evidence="12" id="KW-0645">Protease</keyword>
<dbReference type="PANTHER" id="PTHR21581">
    <property type="entry name" value="D-ALANYL-D-ALANINE CARBOXYPEPTIDASE"/>
    <property type="match status" value="1"/>
</dbReference>
<keyword evidence="4" id="KW-0133">Cell shape</keyword>
<proteinExistence type="inferred from homology"/>
<dbReference type="PANTHER" id="PTHR21581:SF6">
    <property type="entry name" value="TRAFFICKING PROTEIN PARTICLE COMPLEX SUBUNIT 12"/>
    <property type="match status" value="1"/>
</dbReference>
<dbReference type="PROSITE" id="PS51257">
    <property type="entry name" value="PROKAR_LIPOPROTEIN"/>
    <property type="match status" value="1"/>
</dbReference>
<name>A0A6L5Y075_9FIRM</name>
<dbReference type="GO" id="GO:0006508">
    <property type="term" value="P:proteolysis"/>
    <property type="evidence" value="ECO:0007669"/>
    <property type="project" value="InterPro"/>
</dbReference>
<keyword evidence="3" id="KW-0378">Hydrolase</keyword>
<evidence type="ECO:0000259" key="11">
    <source>
        <dbReference type="Pfam" id="PF00768"/>
    </source>
</evidence>
<reference evidence="12 13" key="1">
    <citation type="submission" date="2019-08" db="EMBL/GenBank/DDBJ databases">
        <title>In-depth cultivation of the pig gut microbiome towards novel bacterial diversity and tailored functional studies.</title>
        <authorList>
            <person name="Wylensek D."/>
            <person name="Hitch T.C.A."/>
            <person name="Clavel T."/>
        </authorList>
    </citation>
    <scope>NUCLEOTIDE SEQUENCE [LARGE SCALE GENOMIC DNA]</scope>
    <source>
        <strain evidence="12 13">WCA-693-APC-MOT-I</strain>
    </source>
</reference>
<feature type="signal peptide" evidence="10">
    <location>
        <begin position="1"/>
        <end position="25"/>
    </location>
</feature>
<comment type="similarity">
    <text evidence="1 9">Belongs to the peptidase S11 family.</text>
</comment>
<evidence type="ECO:0000256" key="6">
    <source>
        <dbReference type="ARBA" id="ARBA00023316"/>
    </source>
</evidence>
<feature type="active site" description="Acyl-ester intermediate" evidence="7">
    <location>
        <position position="99"/>
    </location>
</feature>
<dbReference type="GO" id="GO:0071555">
    <property type="term" value="P:cell wall organization"/>
    <property type="evidence" value="ECO:0007669"/>
    <property type="project" value="UniProtKB-KW"/>
</dbReference>
<feature type="active site" evidence="7">
    <location>
        <position position="157"/>
    </location>
</feature>
<keyword evidence="12" id="KW-0121">Carboxypeptidase</keyword>
<keyword evidence="5" id="KW-0573">Peptidoglycan synthesis</keyword>
<dbReference type="SUPFAM" id="SSF56601">
    <property type="entry name" value="beta-lactamase/transpeptidase-like"/>
    <property type="match status" value="1"/>
</dbReference>
<feature type="binding site" evidence="8">
    <location>
        <position position="273"/>
    </location>
    <ligand>
        <name>substrate</name>
    </ligand>
</feature>
<keyword evidence="6" id="KW-0961">Cell wall biogenesis/degradation</keyword>
<dbReference type="GO" id="GO:0009002">
    <property type="term" value="F:serine-type D-Ala-D-Ala carboxypeptidase activity"/>
    <property type="evidence" value="ECO:0007669"/>
    <property type="project" value="InterPro"/>
</dbReference>
<gene>
    <name evidence="12" type="ORF">FYJ58_10925</name>
</gene>
<feature type="active site" description="Proton acceptor" evidence="7">
    <location>
        <position position="102"/>
    </location>
</feature>
<comment type="caution">
    <text evidence="12">The sequence shown here is derived from an EMBL/GenBank/DDBJ whole genome shotgun (WGS) entry which is preliminary data.</text>
</comment>
<evidence type="ECO:0000256" key="5">
    <source>
        <dbReference type="ARBA" id="ARBA00022984"/>
    </source>
</evidence>
<evidence type="ECO:0000313" key="13">
    <source>
        <dbReference type="Proteomes" id="UP000482209"/>
    </source>
</evidence>
<evidence type="ECO:0000256" key="4">
    <source>
        <dbReference type="ARBA" id="ARBA00022960"/>
    </source>
</evidence>
<dbReference type="Gene3D" id="3.40.710.10">
    <property type="entry name" value="DD-peptidase/beta-lactamase superfamily"/>
    <property type="match status" value="1"/>
</dbReference>
<dbReference type="GO" id="GO:0008360">
    <property type="term" value="P:regulation of cell shape"/>
    <property type="evidence" value="ECO:0007669"/>
    <property type="project" value="UniProtKB-KW"/>
</dbReference>
<evidence type="ECO:0000256" key="2">
    <source>
        <dbReference type="ARBA" id="ARBA00022729"/>
    </source>
</evidence>
<keyword evidence="13" id="KW-1185">Reference proteome</keyword>
<evidence type="ECO:0000256" key="7">
    <source>
        <dbReference type="PIRSR" id="PIRSR618044-1"/>
    </source>
</evidence>
<dbReference type="PRINTS" id="PR00725">
    <property type="entry name" value="DADACBPTASE1"/>
</dbReference>
<dbReference type="GO" id="GO:0009252">
    <property type="term" value="P:peptidoglycan biosynthetic process"/>
    <property type="evidence" value="ECO:0007669"/>
    <property type="project" value="UniProtKB-KW"/>
</dbReference>
<dbReference type="AlphaFoldDB" id="A0A6L5Y075"/>
<keyword evidence="2 10" id="KW-0732">Signal</keyword>
<accession>A0A6L5Y075</accession>
<evidence type="ECO:0000256" key="1">
    <source>
        <dbReference type="ARBA" id="ARBA00007164"/>
    </source>
</evidence>
<dbReference type="Proteomes" id="UP000482209">
    <property type="component" value="Unassembled WGS sequence"/>
</dbReference>
<organism evidence="12 13">
    <name type="scientific">Velocimicrobium porci</name>
    <dbReference type="NCBI Taxonomy" id="2606634"/>
    <lineage>
        <taxon>Bacteria</taxon>
        <taxon>Bacillati</taxon>
        <taxon>Bacillota</taxon>
        <taxon>Clostridia</taxon>
        <taxon>Lachnospirales</taxon>
        <taxon>Lachnospiraceae</taxon>
        <taxon>Velocimicrobium</taxon>
    </lineage>
</organism>
<dbReference type="InterPro" id="IPR012338">
    <property type="entry name" value="Beta-lactam/transpept-like"/>
</dbReference>
<evidence type="ECO:0000256" key="3">
    <source>
        <dbReference type="ARBA" id="ARBA00022801"/>
    </source>
</evidence>
<feature type="chain" id="PRO_5038421997" evidence="10">
    <location>
        <begin position="26"/>
        <end position="322"/>
    </location>
</feature>
<dbReference type="InterPro" id="IPR001967">
    <property type="entry name" value="Peptidase_S11_N"/>
</dbReference>
<dbReference type="EMBL" id="VUMT01000017">
    <property type="protein sequence ID" value="MSS64382.1"/>
    <property type="molecule type" value="Genomic_DNA"/>
</dbReference>
<evidence type="ECO:0000313" key="12">
    <source>
        <dbReference type="EMBL" id="MSS64382.1"/>
    </source>
</evidence>